<dbReference type="Proteomes" id="UP000214646">
    <property type="component" value="Unassembled WGS sequence"/>
</dbReference>
<sequence length="372" mass="41000">MLPPPADRPKLAAVLAQLAAAVEELLLSGLTTASASTRQTLAAATQEAARFRLLRLGSTLRTAAEELGRFTEQDAAFARRRLIFFLNRAWLLSRGLTHALQAGDEKEYDRLTWAPPTQPLPAVDVVCLGVAKKVAAGAFVAFEFRLRAVSNAPPVAAGQRLTWSVVFPLKPGMEIPAEGFLHLPQKQKFNPIIFLEKKTVTIKNASLVADDSGGGRLTLTDQCAVVVGPAFRDFERFLDWSPKRAVERIRGHAPGPLDLDTELQEEIVLRDYEVGPPTDGELPGQTVYPIRAGQLTLNATVGSEVEGKTLRKNLDDLRKLKKNRPPLFGLMHYERCRLVFQPFTAFNPDPDYLMISKENVNKAALLKALSFK</sequence>
<accession>A0A225DYX9</accession>
<gene>
    <name evidence="1" type="ORF">FRUB_03337</name>
</gene>
<dbReference type="OrthoDB" id="256777at2"/>
<organism evidence="1 2">
    <name type="scientific">Fimbriiglobus ruber</name>
    <dbReference type="NCBI Taxonomy" id="1908690"/>
    <lineage>
        <taxon>Bacteria</taxon>
        <taxon>Pseudomonadati</taxon>
        <taxon>Planctomycetota</taxon>
        <taxon>Planctomycetia</taxon>
        <taxon>Gemmatales</taxon>
        <taxon>Gemmataceae</taxon>
        <taxon>Fimbriiglobus</taxon>
    </lineage>
</organism>
<reference evidence="2" key="1">
    <citation type="submission" date="2017-06" db="EMBL/GenBank/DDBJ databases">
        <title>Genome analysis of Fimbriiglobus ruber SP5, the first member of the order Planctomycetales with confirmed chitinolytic capability.</title>
        <authorList>
            <person name="Ravin N.V."/>
            <person name="Rakitin A.L."/>
            <person name="Ivanova A.A."/>
            <person name="Beletsky A.V."/>
            <person name="Kulichevskaya I.S."/>
            <person name="Mardanov A.V."/>
            <person name="Dedysh S.N."/>
        </authorList>
    </citation>
    <scope>NUCLEOTIDE SEQUENCE [LARGE SCALE GENOMIC DNA]</scope>
    <source>
        <strain evidence="2">SP5</strain>
    </source>
</reference>
<name>A0A225DYX9_9BACT</name>
<comment type="caution">
    <text evidence="1">The sequence shown here is derived from an EMBL/GenBank/DDBJ whole genome shotgun (WGS) entry which is preliminary data.</text>
</comment>
<dbReference type="RefSeq" id="WP_088254550.1">
    <property type="nucleotide sequence ID" value="NZ_NIDE01000004.1"/>
</dbReference>
<protein>
    <submittedName>
        <fullName evidence="1">Uncharacterized protein</fullName>
    </submittedName>
</protein>
<keyword evidence="2" id="KW-1185">Reference proteome</keyword>
<evidence type="ECO:0000313" key="2">
    <source>
        <dbReference type="Proteomes" id="UP000214646"/>
    </source>
</evidence>
<evidence type="ECO:0000313" key="1">
    <source>
        <dbReference type="EMBL" id="OWK43738.1"/>
    </source>
</evidence>
<dbReference type="AlphaFoldDB" id="A0A225DYX9"/>
<dbReference type="EMBL" id="NIDE01000004">
    <property type="protein sequence ID" value="OWK43738.1"/>
    <property type="molecule type" value="Genomic_DNA"/>
</dbReference>
<proteinExistence type="predicted"/>